<dbReference type="EC" id="2.3.1.-" evidence="2"/>
<protein>
    <submittedName>
        <fullName evidence="2">GNAT family N-acetyltransferase</fullName>
        <ecNumber evidence="2">2.3.1.-</ecNumber>
    </submittedName>
</protein>
<evidence type="ECO:0000259" key="1">
    <source>
        <dbReference type="PROSITE" id="PS51186"/>
    </source>
</evidence>
<comment type="caution">
    <text evidence="2">The sequence shown here is derived from an EMBL/GenBank/DDBJ whole genome shotgun (WGS) entry which is preliminary data.</text>
</comment>
<dbReference type="Pfam" id="PF13302">
    <property type="entry name" value="Acetyltransf_3"/>
    <property type="match status" value="1"/>
</dbReference>
<proteinExistence type="predicted"/>
<feature type="domain" description="N-acetyltransferase" evidence="1">
    <location>
        <begin position="22"/>
        <end position="168"/>
    </location>
</feature>
<keyword evidence="3" id="KW-1185">Reference proteome</keyword>
<evidence type="ECO:0000313" key="2">
    <source>
        <dbReference type="EMBL" id="MBU5439125.1"/>
    </source>
</evidence>
<name>A0ABS6E882_9FIRM</name>
<evidence type="ECO:0000313" key="3">
    <source>
        <dbReference type="Proteomes" id="UP000749471"/>
    </source>
</evidence>
<organism evidence="2 3">
    <name type="scientific">Tissierella simiarum</name>
    <dbReference type="NCBI Taxonomy" id="2841534"/>
    <lineage>
        <taxon>Bacteria</taxon>
        <taxon>Bacillati</taxon>
        <taxon>Bacillota</taxon>
        <taxon>Tissierellia</taxon>
        <taxon>Tissierellales</taxon>
        <taxon>Tissierellaceae</taxon>
        <taxon>Tissierella</taxon>
    </lineage>
</organism>
<dbReference type="RefSeq" id="WP_216520829.1">
    <property type="nucleotide sequence ID" value="NZ_JAHLPM010000012.1"/>
</dbReference>
<dbReference type="PANTHER" id="PTHR39173">
    <property type="entry name" value="ACETYLTRANSFERASE"/>
    <property type="match status" value="1"/>
</dbReference>
<keyword evidence="2" id="KW-0808">Transferase</keyword>
<dbReference type="GO" id="GO:0016746">
    <property type="term" value="F:acyltransferase activity"/>
    <property type="evidence" value="ECO:0007669"/>
    <property type="project" value="UniProtKB-KW"/>
</dbReference>
<accession>A0ABS6E882</accession>
<dbReference type="InterPro" id="IPR000182">
    <property type="entry name" value="GNAT_dom"/>
</dbReference>
<sequence length="178" mass="20888">MKDLFLIEPNIKYEKSFQNYALTYKKINDEHYFNKYKKALENFRDYLNDLHNYSKGNDLYQGEVITSTFWLIDKKEVVGVVRIRHQEIECAGHIGYDISPDCRNRGYGFQILKLALEKAIKIGIEEVILTCNIDNIASKKIIEKNNGKLLGTIFDEEENEYLYKFSITLTTNFLSLYS</sequence>
<dbReference type="CDD" id="cd04301">
    <property type="entry name" value="NAT_SF"/>
    <property type="match status" value="1"/>
</dbReference>
<gene>
    <name evidence="2" type="ORF">KQI42_13975</name>
</gene>
<dbReference type="Proteomes" id="UP000749471">
    <property type="component" value="Unassembled WGS sequence"/>
</dbReference>
<dbReference type="PANTHER" id="PTHR39173:SF1">
    <property type="entry name" value="ACETYLTRANSFERASE"/>
    <property type="match status" value="1"/>
</dbReference>
<keyword evidence="2" id="KW-0012">Acyltransferase</keyword>
<dbReference type="PROSITE" id="PS51186">
    <property type="entry name" value="GNAT"/>
    <property type="match status" value="1"/>
</dbReference>
<dbReference type="EMBL" id="JAHLPM010000012">
    <property type="protein sequence ID" value="MBU5439125.1"/>
    <property type="molecule type" value="Genomic_DNA"/>
</dbReference>
<reference evidence="2 3" key="1">
    <citation type="submission" date="2021-06" db="EMBL/GenBank/DDBJ databases">
        <authorList>
            <person name="Sun Q."/>
            <person name="Li D."/>
        </authorList>
    </citation>
    <scope>NUCLEOTIDE SEQUENCE [LARGE SCALE GENOMIC DNA]</scope>
    <source>
        <strain evidence="2 3">MSJ-40</strain>
    </source>
</reference>